<evidence type="ECO:0000256" key="4">
    <source>
        <dbReference type="ARBA" id="ARBA00022692"/>
    </source>
</evidence>
<keyword evidence="7" id="KW-0496">Mitochondrion</keyword>
<evidence type="ECO:0000313" key="11">
    <source>
        <dbReference type="EMBL" id="KAL2918464.1"/>
    </source>
</evidence>
<name>A0ABR4NG77_9FUNG</name>
<comment type="caution">
    <text evidence="11">The sequence shown here is derived from an EMBL/GenBank/DDBJ whole genome shotgun (WGS) entry which is preliminary data.</text>
</comment>
<feature type="repeat" description="Solcar" evidence="9">
    <location>
        <begin position="9"/>
        <end position="95"/>
    </location>
</feature>
<organism evidence="11 12">
    <name type="scientific">Polyrhizophydium stewartii</name>
    <dbReference type="NCBI Taxonomy" id="2732419"/>
    <lineage>
        <taxon>Eukaryota</taxon>
        <taxon>Fungi</taxon>
        <taxon>Fungi incertae sedis</taxon>
        <taxon>Chytridiomycota</taxon>
        <taxon>Chytridiomycota incertae sedis</taxon>
        <taxon>Chytridiomycetes</taxon>
        <taxon>Rhizophydiales</taxon>
        <taxon>Rhizophydiales incertae sedis</taxon>
        <taxon>Polyrhizophydium</taxon>
    </lineage>
</organism>
<sequence length="315" mass="33303">MGEQAPRPKSALKSFLAGAFGGLTLVAVSHPFDLVKVRMQTGVTGTARISTLQAARRIVAADGFLGLYRGVTPVFLGTPPVLATNFWAYFVCQQLVIGLSGSGRGPAAAKDTGAIVDQLSLNQIGLAGALAAIPVSFLLGPAEQVKIRLQVQQTAMRAHGGSAGGPAPQGFVEVIRQIVREGGVRAVFRGTGFTILRDFPGSYFYFLTYEGLKRWFRERQGHDGHVNSAAIMLSGGIAGMINWTIAIPMDTIKSRLQSAPPGEASVGKVVSKLFAESGPAGLFRGLGPTLLRAFPASAAFFFGVETSSRIMDQFF</sequence>
<keyword evidence="3 10" id="KW-0813">Transport</keyword>
<comment type="similarity">
    <text evidence="2 10">Belongs to the mitochondrial carrier (TC 2.A.29) family.</text>
</comment>
<evidence type="ECO:0000313" key="12">
    <source>
        <dbReference type="Proteomes" id="UP001527925"/>
    </source>
</evidence>
<keyword evidence="6" id="KW-1133">Transmembrane helix</keyword>
<comment type="subcellular location">
    <subcellularLocation>
        <location evidence="1">Mitochondrion membrane</location>
        <topology evidence="1">Multi-pass membrane protein</topology>
    </subcellularLocation>
</comment>
<accession>A0ABR4NG77</accession>
<keyword evidence="12" id="KW-1185">Reference proteome</keyword>
<proteinExistence type="inferred from homology"/>
<evidence type="ECO:0000256" key="1">
    <source>
        <dbReference type="ARBA" id="ARBA00004225"/>
    </source>
</evidence>
<evidence type="ECO:0000256" key="7">
    <source>
        <dbReference type="ARBA" id="ARBA00023128"/>
    </source>
</evidence>
<dbReference type="InterPro" id="IPR018108">
    <property type="entry name" value="MCP_transmembrane"/>
</dbReference>
<feature type="repeat" description="Solcar" evidence="9">
    <location>
        <begin position="226"/>
        <end position="310"/>
    </location>
</feature>
<keyword evidence="8 9" id="KW-0472">Membrane</keyword>
<evidence type="ECO:0000256" key="9">
    <source>
        <dbReference type="PROSITE-ProRule" id="PRU00282"/>
    </source>
</evidence>
<dbReference type="Proteomes" id="UP001527925">
    <property type="component" value="Unassembled WGS sequence"/>
</dbReference>
<evidence type="ECO:0000256" key="8">
    <source>
        <dbReference type="ARBA" id="ARBA00023136"/>
    </source>
</evidence>
<dbReference type="InterPro" id="IPR023395">
    <property type="entry name" value="MCP_dom_sf"/>
</dbReference>
<dbReference type="PROSITE" id="PS50920">
    <property type="entry name" value="SOLCAR"/>
    <property type="match status" value="3"/>
</dbReference>
<reference evidence="11 12" key="1">
    <citation type="submission" date="2023-09" db="EMBL/GenBank/DDBJ databases">
        <title>Pangenome analysis of Batrachochytrium dendrobatidis and related Chytrids.</title>
        <authorList>
            <person name="Yacoub M.N."/>
            <person name="Stajich J.E."/>
            <person name="James T.Y."/>
        </authorList>
    </citation>
    <scope>NUCLEOTIDE SEQUENCE [LARGE SCALE GENOMIC DNA]</scope>
    <source>
        <strain evidence="11 12">JEL0888</strain>
    </source>
</reference>
<dbReference type="EMBL" id="JADGIZ020000006">
    <property type="protein sequence ID" value="KAL2918464.1"/>
    <property type="molecule type" value="Genomic_DNA"/>
</dbReference>
<dbReference type="SUPFAM" id="SSF103506">
    <property type="entry name" value="Mitochondrial carrier"/>
    <property type="match status" value="1"/>
</dbReference>
<keyword evidence="5" id="KW-0677">Repeat</keyword>
<protein>
    <submittedName>
        <fullName evidence="11">Carnitine transporter</fullName>
    </submittedName>
</protein>
<evidence type="ECO:0000256" key="10">
    <source>
        <dbReference type="RuleBase" id="RU000488"/>
    </source>
</evidence>
<evidence type="ECO:0000256" key="6">
    <source>
        <dbReference type="ARBA" id="ARBA00022989"/>
    </source>
</evidence>
<dbReference type="PANTHER" id="PTHR45624:SF4">
    <property type="entry name" value="CONGESTED-LIKE TRACHEA PROTEIN-RELATED"/>
    <property type="match status" value="1"/>
</dbReference>
<keyword evidence="4 9" id="KW-0812">Transmembrane</keyword>
<dbReference type="PANTHER" id="PTHR45624">
    <property type="entry name" value="MITOCHONDRIAL BASIC AMINO ACIDS TRANSPORTER-RELATED"/>
    <property type="match status" value="1"/>
</dbReference>
<dbReference type="Pfam" id="PF00153">
    <property type="entry name" value="Mito_carr"/>
    <property type="match status" value="3"/>
</dbReference>
<evidence type="ECO:0000256" key="3">
    <source>
        <dbReference type="ARBA" id="ARBA00022448"/>
    </source>
</evidence>
<gene>
    <name evidence="11" type="primary">CRC1_1</name>
    <name evidence="11" type="ORF">HK105_201865</name>
</gene>
<dbReference type="Gene3D" id="1.50.40.10">
    <property type="entry name" value="Mitochondrial carrier domain"/>
    <property type="match status" value="2"/>
</dbReference>
<dbReference type="InterPro" id="IPR050567">
    <property type="entry name" value="Mitochondrial_Carrier"/>
</dbReference>
<feature type="repeat" description="Solcar" evidence="9">
    <location>
        <begin position="119"/>
        <end position="215"/>
    </location>
</feature>
<evidence type="ECO:0000256" key="2">
    <source>
        <dbReference type="ARBA" id="ARBA00006375"/>
    </source>
</evidence>
<evidence type="ECO:0000256" key="5">
    <source>
        <dbReference type="ARBA" id="ARBA00022737"/>
    </source>
</evidence>